<dbReference type="EMBL" id="PP179332">
    <property type="protein sequence ID" value="XAI71282.1"/>
    <property type="molecule type" value="Genomic_DNA"/>
</dbReference>
<accession>A0AAU6W3W4</accession>
<keyword evidence="2" id="KW-0540">Nuclease</keyword>
<dbReference type="Gene3D" id="3.90.320.10">
    <property type="match status" value="1"/>
</dbReference>
<keyword evidence="2" id="KW-0269">Exonuclease</keyword>
<dbReference type="InterPro" id="IPR038726">
    <property type="entry name" value="PDDEXK_AddAB-type"/>
</dbReference>
<feature type="domain" description="PD-(D/E)XK endonuclease-like" evidence="1">
    <location>
        <begin position="123"/>
        <end position="198"/>
    </location>
</feature>
<proteinExistence type="predicted"/>
<dbReference type="InterPro" id="IPR011604">
    <property type="entry name" value="PDDEXK-like_dom_sf"/>
</dbReference>
<dbReference type="SUPFAM" id="SSF52980">
    <property type="entry name" value="Restriction endonuclease-like"/>
    <property type="match status" value="1"/>
</dbReference>
<reference evidence="2" key="1">
    <citation type="journal article" date="2024" name="J. Gen. Virol.">
        <title>Novel phages of Pseudomonas syringae unveil numerous potential auxiliary metabolic genes.</title>
        <authorList>
            <person name="Feltin C."/>
            <person name="Garneau J.R."/>
            <person name="Morris C.E."/>
            <person name="Berard A."/>
            <person name="Torres-Barcelo C."/>
        </authorList>
    </citation>
    <scope>NUCLEOTIDE SEQUENCE</scope>
</reference>
<gene>
    <name evidence="2" type="ORF">Cygsa01_00236</name>
</gene>
<protein>
    <submittedName>
        <fullName evidence="2">Exonuclease</fullName>
    </submittedName>
</protein>
<keyword evidence="2" id="KW-0378">Hydrolase</keyword>
<evidence type="ECO:0000259" key="1">
    <source>
        <dbReference type="Pfam" id="PF12705"/>
    </source>
</evidence>
<dbReference type="PANTHER" id="PTHR31340:SF3">
    <property type="entry name" value="MITOCHONDRIAL GENOME MAINTENANCE EXONUCLEASE 1"/>
    <property type="match status" value="1"/>
</dbReference>
<dbReference type="GO" id="GO:0004527">
    <property type="term" value="F:exonuclease activity"/>
    <property type="evidence" value="ECO:0007669"/>
    <property type="project" value="UniProtKB-KW"/>
</dbReference>
<name>A0AAU6W3W4_9VIRU</name>
<dbReference type="PANTHER" id="PTHR31340">
    <property type="entry name" value="MITOCHONDRIAL GENOME MAINTENANCE EXONUCLEASE 1"/>
    <property type="match status" value="1"/>
</dbReference>
<organism evidence="2">
    <name type="scientific">Pseudomonas phage Cygsa01</name>
    <dbReference type="NCBI Taxonomy" id="3138529"/>
    <lineage>
        <taxon>Viruses</taxon>
    </lineage>
</organism>
<dbReference type="InterPro" id="IPR011335">
    <property type="entry name" value="Restrct_endonuc-II-like"/>
</dbReference>
<evidence type="ECO:0000313" key="2">
    <source>
        <dbReference type="EMBL" id="XAI71282.1"/>
    </source>
</evidence>
<sequence>MALSLNSLKVERPYFKHKEFQFEELECVTTEKGRWYTTPDGFKYHSVTTFLGKTSDDTWLKEWRANLGEEKAAAETERCAVRGEGVHKACEDYLNNLDTFMKSAGAYPGLFKQIRPYLNRVEEVWAIEIPLYSRLMRLAGRVDLIAIWKGELCIIDYKTSNNIKTKEDIEDYGLQLCCYSVMFEEMFGIRIDKLVNIIATEKSTKASVIEFRRSELLPKLAARIKQFRKQLEEAA</sequence>
<dbReference type="Pfam" id="PF12705">
    <property type="entry name" value="PDDEXK_1"/>
    <property type="match status" value="1"/>
</dbReference>